<comment type="catalytic activity">
    <reaction evidence="9 10">
        <text>tRNA(Pro) + L-proline + ATP = L-prolyl-tRNA(Pro) + AMP + diphosphate</text>
        <dbReference type="Rhea" id="RHEA:14305"/>
        <dbReference type="Rhea" id="RHEA-COMP:9700"/>
        <dbReference type="Rhea" id="RHEA-COMP:9702"/>
        <dbReference type="ChEBI" id="CHEBI:30616"/>
        <dbReference type="ChEBI" id="CHEBI:33019"/>
        <dbReference type="ChEBI" id="CHEBI:60039"/>
        <dbReference type="ChEBI" id="CHEBI:78442"/>
        <dbReference type="ChEBI" id="CHEBI:78532"/>
        <dbReference type="ChEBI" id="CHEBI:456215"/>
        <dbReference type="EC" id="6.1.1.15"/>
    </reaction>
</comment>
<dbReference type="EC" id="6.1.1.15" evidence="10"/>
<dbReference type="GO" id="GO:0005524">
    <property type="term" value="F:ATP binding"/>
    <property type="evidence" value="ECO:0007669"/>
    <property type="project" value="UniProtKB-UniRule"/>
</dbReference>
<dbReference type="Pfam" id="PF00587">
    <property type="entry name" value="tRNA-synt_2b"/>
    <property type="match status" value="1"/>
</dbReference>
<dbReference type="AlphaFoldDB" id="A0A1F5R902"/>
<dbReference type="GO" id="GO:0005829">
    <property type="term" value="C:cytosol"/>
    <property type="evidence" value="ECO:0007669"/>
    <property type="project" value="TreeGrafter"/>
</dbReference>
<dbReference type="NCBIfam" id="TIGR00409">
    <property type="entry name" value="proS_fam_II"/>
    <property type="match status" value="1"/>
</dbReference>
<evidence type="ECO:0000256" key="10">
    <source>
        <dbReference type="HAMAP-Rule" id="MF_01569"/>
    </source>
</evidence>
<dbReference type="EMBL" id="MFFM01000038">
    <property type="protein sequence ID" value="OGF10523.1"/>
    <property type="molecule type" value="Genomic_DNA"/>
</dbReference>
<comment type="subunit">
    <text evidence="2 10">Homodimer.</text>
</comment>
<evidence type="ECO:0000256" key="9">
    <source>
        <dbReference type="ARBA" id="ARBA00047671"/>
    </source>
</evidence>
<dbReference type="GO" id="GO:0004827">
    <property type="term" value="F:proline-tRNA ligase activity"/>
    <property type="evidence" value="ECO:0007669"/>
    <property type="project" value="UniProtKB-UniRule"/>
</dbReference>
<dbReference type="Pfam" id="PF04073">
    <property type="entry name" value="tRNA_edit"/>
    <property type="match status" value="1"/>
</dbReference>
<comment type="similarity">
    <text evidence="10">Belongs to the class-II aminoacyl-tRNA synthetase family. ProS type 1 subfamily.</text>
</comment>
<dbReference type="InterPro" id="IPR002316">
    <property type="entry name" value="Pro-tRNA-ligase_IIa"/>
</dbReference>
<dbReference type="InterPro" id="IPR006195">
    <property type="entry name" value="aa-tRNA-synth_II"/>
</dbReference>
<dbReference type="InterPro" id="IPR023717">
    <property type="entry name" value="Pro-tRNA-Synthase_IIa_type1"/>
</dbReference>
<evidence type="ECO:0000313" key="12">
    <source>
        <dbReference type="EMBL" id="OGF10523.1"/>
    </source>
</evidence>
<comment type="caution">
    <text evidence="12">The sequence shown here is derived from an EMBL/GenBank/DDBJ whole genome shotgun (WGS) entry which is preliminary data.</text>
</comment>
<comment type="domain">
    <text evidence="10">Consists of three domains: the N-terminal catalytic domain, the editing domain and the C-terminal anticodon-binding domain.</text>
</comment>
<evidence type="ECO:0000256" key="2">
    <source>
        <dbReference type="ARBA" id="ARBA00011738"/>
    </source>
</evidence>
<evidence type="ECO:0000256" key="6">
    <source>
        <dbReference type="ARBA" id="ARBA00022840"/>
    </source>
</evidence>
<dbReference type="CDD" id="cd00861">
    <property type="entry name" value="ProRS_anticodon_short"/>
    <property type="match status" value="1"/>
</dbReference>
<dbReference type="GO" id="GO:0006433">
    <property type="term" value="P:prolyl-tRNA aminoacylation"/>
    <property type="evidence" value="ECO:0007669"/>
    <property type="project" value="UniProtKB-UniRule"/>
</dbReference>
<dbReference type="PRINTS" id="PR01046">
    <property type="entry name" value="TRNASYNTHPRO"/>
</dbReference>
<dbReference type="InterPro" id="IPR002314">
    <property type="entry name" value="aa-tRNA-synt_IIb"/>
</dbReference>
<dbReference type="Proteomes" id="UP000177230">
    <property type="component" value="Unassembled WGS sequence"/>
</dbReference>
<dbReference type="InterPro" id="IPR036754">
    <property type="entry name" value="YbaK/aa-tRNA-synt-asso_dom_sf"/>
</dbReference>
<evidence type="ECO:0000256" key="8">
    <source>
        <dbReference type="ARBA" id="ARBA00023146"/>
    </source>
</evidence>
<dbReference type="InterPro" id="IPR044140">
    <property type="entry name" value="ProRS_anticodon_short"/>
</dbReference>
<organism evidence="12 13">
    <name type="scientific">Candidatus Edwardsbacteria bacterium GWF2_54_11</name>
    <dbReference type="NCBI Taxonomy" id="1817851"/>
    <lineage>
        <taxon>Bacteria</taxon>
        <taxon>Candidatus Edwardsiibacteriota</taxon>
    </lineage>
</organism>
<keyword evidence="7 10" id="KW-0648">Protein biosynthesis</keyword>
<dbReference type="InterPro" id="IPR045864">
    <property type="entry name" value="aa-tRNA-synth_II/BPL/LPL"/>
</dbReference>
<evidence type="ECO:0000259" key="11">
    <source>
        <dbReference type="PROSITE" id="PS50862"/>
    </source>
</evidence>
<dbReference type="InterPro" id="IPR004500">
    <property type="entry name" value="Pro-tRNA-synth_IIa_bac-type"/>
</dbReference>
<keyword evidence="4 10" id="KW-0436">Ligase</keyword>
<evidence type="ECO:0000256" key="4">
    <source>
        <dbReference type="ARBA" id="ARBA00022598"/>
    </source>
</evidence>
<dbReference type="Pfam" id="PF03129">
    <property type="entry name" value="HGTP_anticodon"/>
    <property type="match status" value="1"/>
</dbReference>
<evidence type="ECO:0000256" key="7">
    <source>
        <dbReference type="ARBA" id="ARBA00022917"/>
    </source>
</evidence>
<dbReference type="InterPro" id="IPR050062">
    <property type="entry name" value="Pro-tRNA_synthetase"/>
</dbReference>
<reference evidence="12 13" key="1">
    <citation type="journal article" date="2016" name="Nat. Commun.">
        <title>Thousands of microbial genomes shed light on interconnected biogeochemical processes in an aquifer system.</title>
        <authorList>
            <person name="Anantharaman K."/>
            <person name="Brown C.T."/>
            <person name="Hug L.A."/>
            <person name="Sharon I."/>
            <person name="Castelle C.J."/>
            <person name="Probst A.J."/>
            <person name="Thomas B.C."/>
            <person name="Singh A."/>
            <person name="Wilkins M.J."/>
            <person name="Karaoz U."/>
            <person name="Brodie E.L."/>
            <person name="Williams K.H."/>
            <person name="Hubbard S.S."/>
            <person name="Banfield J.F."/>
        </authorList>
    </citation>
    <scope>NUCLEOTIDE SEQUENCE [LARGE SCALE GENOMIC DNA]</scope>
</reference>
<comment type="subcellular location">
    <subcellularLocation>
        <location evidence="1 10">Cytoplasm</location>
    </subcellularLocation>
</comment>
<dbReference type="SUPFAM" id="SSF55681">
    <property type="entry name" value="Class II aaRS and biotin synthetases"/>
    <property type="match status" value="1"/>
</dbReference>
<gene>
    <name evidence="10" type="primary">proS</name>
    <name evidence="12" type="ORF">A2024_09255</name>
</gene>
<keyword evidence="3 10" id="KW-0963">Cytoplasm</keyword>
<keyword evidence="8 10" id="KW-0030">Aminoacyl-tRNA synthetase</keyword>
<dbReference type="CDD" id="cd04334">
    <property type="entry name" value="ProRS-INS"/>
    <property type="match status" value="1"/>
</dbReference>
<comment type="function">
    <text evidence="10">Catalyzes the attachment of proline to tRNA(Pro) in a two-step reaction: proline is first activated by ATP to form Pro-AMP and then transferred to the acceptor end of tRNA(Pro). As ProRS can inadvertently accommodate and process non-cognate amino acids such as alanine and cysteine, to avoid such errors it has two additional distinct editing activities against alanine. One activity is designated as 'pretransfer' editing and involves the tRNA(Pro)-independent hydrolysis of activated Ala-AMP. The other activity is designated 'posttransfer' editing and involves deacylation of mischarged Ala-tRNA(Pro). The misacylated Cys-tRNA(Pro) is not edited by ProRS.</text>
</comment>
<evidence type="ECO:0000313" key="13">
    <source>
        <dbReference type="Proteomes" id="UP000177230"/>
    </source>
</evidence>
<evidence type="ECO:0000256" key="3">
    <source>
        <dbReference type="ARBA" id="ARBA00022490"/>
    </source>
</evidence>
<dbReference type="HAMAP" id="MF_01569">
    <property type="entry name" value="Pro_tRNA_synth_type1"/>
    <property type="match status" value="1"/>
</dbReference>
<sequence length="573" mass="63997">MRWSKAFIPTIKEDQAEAEMQSHQLMLRSGMIRQLTAGVYEYLPLGWRVFLKVMQIVREEMNRAGAQELFLPALAPAEIWQESGRWEDFGDEMFRVKDRKKRDYALCPTHEEIITDLARAKLRSYRDLPQNWYQMQVKFRDEPRPRSGVLRVRHFIMKDAYSMDRDQAGLDISYQAMYDAYHRIFSRCGIKFFVVGASSGLMGGSGSQEFMVASPSGEDSCAVCPACGYAANLEVAQSQVASPAYPAAALAEVPTPEKRTVEEVCGFLKIPASQLVKSLLYMADGQPVFALVRGDDELNESKLQTALGSGNFRPATPEEVLKTTQANVGFISPVGIDGIKVLADLALQGAQGMVSGANKDHHHLSGIDLARDVKVERYADLRMVRAEEPCIKCGQPLIVTQAIELGHVFKLGTKYSQALKANFVDEDGSEKPLVMGSYGIGIERVAACIIEQSHDQSGIIWPLAVAPYQVIISQLGGPGTESAKVSESLYNELQDARFEVLLDDREERPGFKFKDADLTGIPIRINVGEKSLREGLVEIKQRRDGQVFKVRPEEVRRKIQELTSVEMWPLKQQ</sequence>
<dbReference type="Gene3D" id="3.30.930.10">
    <property type="entry name" value="Bira Bifunctional Protein, Domain 2"/>
    <property type="match status" value="2"/>
</dbReference>
<dbReference type="InterPro" id="IPR007214">
    <property type="entry name" value="YbaK/aa-tRNA-synth-assoc-dom"/>
</dbReference>
<dbReference type="InterPro" id="IPR036621">
    <property type="entry name" value="Anticodon-bd_dom_sf"/>
</dbReference>
<keyword evidence="6 10" id="KW-0067">ATP-binding</keyword>
<dbReference type="SUPFAM" id="SSF55826">
    <property type="entry name" value="YbaK/ProRS associated domain"/>
    <property type="match status" value="1"/>
</dbReference>
<evidence type="ECO:0000256" key="1">
    <source>
        <dbReference type="ARBA" id="ARBA00004496"/>
    </source>
</evidence>
<dbReference type="GO" id="GO:0002161">
    <property type="term" value="F:aminoacyl-tRNA deacylase activity"/>
    <property type="evidence" value="ECO:0007669"/>
    <property type="project" value="InterPro"/>
</dbReference>
<keyword evidence="5 10" id="KW-0547">Nucleotide-binding</keyword>
<dbReference type="PANTHER" id="PTHR42753">
    <property type="entry name" value="MITOCHONDRIAL RIBOSOME PROTEIN L39/PROLYL-TRNA LIGASE FAMILY MEMBER"/>
    <property type="match status" value="1"/>
</dbReference>
<evidence type="ECO:0000256" key="5">
    <source>
        <dbReference type="ARBA" id="ARBA00022741"/>
    </source>
</evidence>
<dbReference type="NCBIfam" id="NF006625">
    <property type="entry name" value="PRK09194.1"/>
    <property type="match status" value="1"/>
</dbReference>
<dbReference type="InterPro" id="IPR004154">
    <property type="entry name" value="Anticodon-bd"/>
</dbReference>
<proteinExistence type="inferred from homology"/>
<dbReference type="Gene3D" id="3.40.50.800">
    <property type="entry name" value="Anticodon-binding domain"/>
    <property type="match status" value="1"/>
</dbReference>
<protein>
    <recommendedName>
        <fullName evidence="10">Proline--tRNA ligase</fullName>
        <ecNumber evidence="10">6.1.1.15</ecNumber>
    </recommendedName>
    <alternativeName>
        <fullName evidence="10">Prolyl-tRNA synthetase</fullName>
        <shortName evidence="10">ProRS</shortName>
    </alternativeName>
</protein>
<accession>A0A1F5R902</accession>
<name>A0A1F5R902_9BACT</name>
<feature type="domain" description="Aminoacyl-transfer RNA synthetases class-II family profile" evidence="11">
    <location>
        <begin position="38"/>
        <end position="462"/>
    </location>
</feature>
<dbReference type="PANTHER" id="PTHR42753:SF2">
    <property type="entry name" value="PROLINE--TRNA LIGASE"/>
    <property type="match status" value="1"/>
</dbReference>
<dbReference type="PROSITE" id="PS50862">
    <property type="entry name" value="AA_TRNA_LIGASE_II"/>
    <property type="match status" value="1"/>
</dbReference>
<dbReference type="SUPFAM" id="SSF52954">
    <property type="entry name" value="Class II aaRS ABD-related"/>
    <property type="match status" value="1"/>
</dbReference>